<gene>
    <name evidence="1" type="ORF">GCM10008938_38450</name>
</gene>
<organism evidence="1 2">
    <name type="scientific">Deinococcus roseus</name>
    <dbReference type="NCBI Taxonomy" id="392414"/>
    <lineage>
        <taxon>Bacteria</taxon>
        <taxon>Thermotogati</taxon>
        <taxon>Deinococcota</taxon>
        <taxon>Deinococci</taxon>
        <taxon>Deinococcales</taxon>
        <taxon>Deinococcaceae</taxon>
        <taxon>Deinococcus</taxon>
    </lineage>
</organism>
<sequence length="144" mass="17805">MKKHPYKRHSRRHSRSKIRHHHFRNLNNRKAQSFWRRDHFHGMRKEEHLAGKRLLLPHEWDIAFSPVKAIRRSREARSYRLYITRPLKRYFAKTRLARTHMGMEMAPAQWKQIIRARAKEALRKALQNQPLQDLDVWFLLPWTW</sequence>
<name>A0ABQ2D9Z1_9DEIO</name>
<proteinExistence type="predicted"/>
<evidence type="ECO:0000313" key="2">
    <source>
        <dbReference type="Proteomes" id="UP000632222"/>
    </source>
</evidence>
<keyword evidence="2" id="KW-1185">Reference proteome</keyword>
<evidence type="ECO:0000313" key="1">
    <source>
        <dbReference type="EMBL" id="GGJ48737.1"/>
    </source>
</evidence>
<dbReference type="EMBL" id="BMOD01000019">
    <property type="protein sequence ID" value="GGJ48737.1"/>
    <property type="molecule type" value="Genomic_DNA"/>
</dbReference>
<dbReference type="RefSeq" id="WP_189005496.1">
    <property type="nucleotide sequence ID" value="NZ_BMOD01000019.1"/>
</dbReference>
<accession>A0ABQ2D9Z1</accession>
<dbReference type="Proteomes" id="UP000632222">
    <property type="component" value="Unassembled WGS sequence"/>
</dbReference>
<reference evidence="2" key="1">
    <citation type="journal article" date="2019" name="Int. J. Syst. Evol. Microbiol.">
        <title>The Global Catalogue of Microorganisms (GCM) 10K type strain sequencing project: providing services to taxonomists for standard genome sequencing and annotation.</title>
        <authorList>
            <consortium name="The Broad Institute Genomics Platform"/>
            <consortium name="The Broad Institute Genome Sequencing Center for Infectious Disease"/>
            <person name="Wu L."/>
            <person name="Ma J."/>
        </authorList>
    </citation>
    <scope>NUCLEOTIDE SEQUENCE [LARGE SCALE GENOMIC DNA]</scope>
    <source>
        <strain evidence="2">JCM 14370</strain>
    </source>
</reference>
<protein>
    <submittedName>
        <fullName evidence="1">Uncharacterized protein</fullName>
    </submittedName>
</protein>
<comment type="caution">
    <text evidence="1">The sequence shown here is derived from an EMBL/GenBank/DDBJ whole genome shotgun (WGS) entry which is preliminary data.</text>
</comment>